<keyword evidence="1" id="KW-0812">Transmembrane</keyword>
<feature type="transmembrane region" description="Helical" evidence="1">
    <location>
        <begin position="182"/>
        <end position="215"/>
    </location>
</feature>
<keyword evidence="1" id="KW-1133">Transmembrane helix</keyword>
<dbReference type="Proteomes" id="UP000250043">
    <property type="component" value="Unassembled WGS sequence"/>
</dbReference>
<dbReference type="EMBL" id="KV722724">
    <property type="protein sequence ID" value="OCH84101.1"/>
    <property type="molecule type" value="Genomic_DNA"/>
</dbReference>
<reference evidence="2 3" key="1">
    <citation type="submission" date="2016-07" db="EMBL/GenBank/DDBJ databases">
        <title>Draft genome of the white-rot fungus Obba rivulosa 3A-2.</title>
        <authorList>
            <consortium name="DOE Joint Genome Institute"/>
            <person name="Miettinen O."/>
            <person name="Riley R."/>
            <person name="Acob R."/>
            <person name="Barry K."/>
            <person name="Cullen D."/>
            <person name="De Vries R."/>
            <person name="Hainaut M."/>
            <person name="Hatakka A."/>
            <person name="Henrissat B."/>
            <person name="Hilden K."/>
            <person name="Kuo R."/>
            <person name="Labutti K."/>
            <person name="Lipzen A."/>
            <person name="Makela M.R."/>
            <person name="Sandor L."/>
            <person name="Spatafora J.W."/>
            <person name="Grigoriev I.V."/>
            <person name="Hibbett D.S."/>
        </authorList>
    </citation>
    <scope>NUCLEOTIDE SEQUENCE [LARGE SCALE GENOMIC DNA]</scope>
    <source>
        <strain evidence="2 3">3A-2</strain>
    </source>
</reference>
<keyword evidence="1" id="KW-0472">Membrane</keyword>
<dbReference type="OrthoDB" id="3263055at2759"/>
<feature type="transmembrane region" description="Helical" evidence="1">
    <location>
        <begin position="37"/>
        <end position="58"/>
    </location>
</feature>
<dbReference type="AlphaFoldDB" id="A0A8E2DEN7"/>
<sequence>MGAILIGVFIGAALWGISCGQLYNFYNHYVASKRLQLVVLTSFMLDTAHQMLVCHMIYTYLVTWYRDPSRLEDQVWSLIVQVLISGINAFLVQVFFLWQIWLCGKRAILIFPLVLIPIAGFALSIGYYVKATFLPLLTETNDLKNLSLSVNIMGMASDISISIVFAILVYKSKAELTRSARLIVVAMLATSICAMLSLITVTTLPNTFIFITFYVPLSKRV</sequence>
<keyword evidence="3" id="KW-1185">Reference proteome</keyword>
<gene>
    <name evidence="2" type="ORF">OBBRIDRAFT_839960</name>
</gene>
<evidence type="ECO:0000256" key="1">
    <source>
        <dbReference type="SAM" id="Phobius"/>
    </source>
</evidence>
<accession>A0A8E2DEN7</accession>
<dbReference type="PANTHER" id="PTHR40465">
    <property type="entry name" value="CHROMOSOME 1, WHOLE GENOME SHOTGUN SEQUENCE"/>
    <property type="match status" value="1"/>
</dbReference>
<organism evidence="2 3">
    <name type="scientific">Obba rivulosa</name>
    <dbReference type="NCBI Taxonomy" id="1052685"/>
    <lineage>
        <taxon>Eukaryota</taxon>
        <taxon>Fungi</taxon>
        <taxon>Dikarya</taxon>
        <taxon>Basidiomycota</taxon>
        <taxon>Agaricomycotina</taxon>
        <taxon>Agaricomycetes</taxon>
        <taxon>Polyporales</taxon>
        <taxon>Gelatoporiaceae</taxon>
        <taxon>Obba</taxon>
    </lineage>
</organism>
<name>A0A8E2DEN7_9APHY</name>
<proteinExistence type="predicted"/>
<feature type="transmembrane region" description="Helical" evidence="1">
    <location>
        <begin position="148"/>
        <end position="170"/>
    </location>
</feature>
<feature type="transmembrane region" description="Helical" evidence="1">
    <location>
        <begin position="108"/>
        <end position="128"/>
    </location>
</feature>
<feature type="transmembrane region" description="Helical" evidence="1">
    <location>
        <begin position="6"/>
        <end position="25"/>
    </location>
</feature>
<dbReference type="PANTHER" id="PTHR40465:SF1">
    <property type="entry name" value="DUF6534 DOMAIN-CONTAINING PROTEIN"/>
    <property type="match status" value="1"/>
</dbReference>
<feature type="transmembrane region" description="Helical" evidence="1">
    <location>
        <begin position="78"/>
        <end position="101"/>
    </location>
</feature>
<evidence type="ECO:0000313" key="2">
    <source>
        <dbReference type="EMBL" id="OCH84101.1"/>
    </source>
</evidence>
<protein>
    <submittedName>
        <fullName evidence="2">Uncharacterized protein</fullName>
    </submittedName>
</protein>
<evidence type="ECO:0000313" key="3">
    <source>
        <dbReference type="Proteomes" id="UP000250043"/>
    </source>
</evidence>